<evidence type="ECO:0000256" key="2">
    <source>
        <dbReference type="ARBA" id="ARBA00023235"/>
    </source>
</evidence>
<dbReference type="Gene3D" id="3.10.310.10">
    <property type="entry name" value="Diaminopimelate Epimerase, Chain A, domain 1"/>
    <property type="match status" value="2"/>
</dbReference>
<evidence type="ECO:0000256" key="1">
    <source>
        <dbReference type="ARBA" id="ARBA00008270"/>
    </source>
</evidence>
<keyword evidence="2" id="KW-0413">Isomerase</keyword>
<evidence type="ECO:0000313" key="4">
    <source>
        <dbReference type="Proteomes" id="UP000503540"/>
    </source>
</evidence>
<dbReference type="PIRSF" id="PIRSF016184">
    <property type="entry name" value="PhzC_PhzF"/>
    <property type="match status" value="1"/>
</dbReference>
<proteinExistence type="inferred from homology"/>
<keyword evidence="4" id="KW-1185">Reference proteome</keyword>
<dbReference type="Pfam" id="PF02567">
    <property type="entry name" value="PhzC-PhzF"/>
    <property type="match status" value="1"/>
</dbReference>
<reference evidence="3 4" key="1">
    <citation type="journal article" date="2019" name="ACS Chem. Biol.">
        <title>Identification and Mobilization of a Cryptic Antibiotic Biosynthesis Gene Locus from a Human-Pathogenic Nocardia Isolate.</title>
        <authorList>
            <person name="Herisse M."/>
            <person name="Ishida K."/>
            <person name="Porter J.L."/>
            <person name="Howden B."/>
            <person name="Hertweck C."/>
            <person name="Stinear T.P."/>
            <person name="Pidot S.J."/>
        </authorList>
    </citation>
    <scope>NUCLEOTIDE SEQUENCE [LARGE SCALE GENOMIC DNA]</scope>
    <source>
        <strain evidence="3 4">AUSMDU00012717</strain>
    </source>
</reference>
<dbReference type="Proteomes" id="UP000503540">
    <property type="component" value="Chromosome"/>
</dbReference>
<accession>A0A6G9YDS2</accession>
<evidence type="ECO:0000313" key="3">
    <source>
        <dbReference type="EMBL" id="QIS11379.1"/>
    </source>
</evidence>
<organism evidence="3 4">
    <name type="scientific">Nocardia arthritidis</name>
    <dbReference type="NCBI Taxonomy" id="228602"/>
    <lineage>
        <taxon>Bacteria</taxon>
        <taxon>Bacillati</taxon>
        <taxon>Actinomycetota</taxon>
        <taxon>Actinomycetes</taxon>
        <taxon>Mycobacteriales</taxon>
        <taxon>Nocardiaceae</taxon>
        <taxon>Nocardia</taxon>
    </lineage>
</organism>
<dbReference type="PANTHER" id="PTHR13774">
    <property type="entry name" value="PHENAZINE BIOSYNTHESIS PROTEIN"/>
    <property type="match status" value="1"/>
</dbReference>
<sequence>MSGCMPGQGVSIGSVVSCRDVAALRLAMRFWLVDAFTDSAFAGNSAGVVLLDAPADDAWMQAVAAEFKHSDTAFVHGDRLRWFTPAKEVDLCGHATLAAAHVLGGEHVFRTRSGPLVCRAENGWVHMDFPADPPEPATVPVERALPGVAVEFVGRGVSDVIVAVADAAEVRAVQPDLAVVSTWDARGLVVTAPGDRPGIDMVSRAFYPAFGLPEDPVTGSAHCTLAPYWAARLGRNELVGEQASERGGIVRMHLRGDRVDLAGQAVIVASGELTAVTTRGRNPMIG</sequence>
<gene>
    <name evidence="3" type="ORF">F5544_17515</name>
</gene>
<dbReference type="AlphaFoldDB" id="A0A6G9YDS2"/>
<dbReference type="EMBL" id="CP046172">
    <property type="protein sequence ID" value="QIS11379.1"/>
    <property type="molecule type" value="Genomic_DNA"/>
</dbReference>
<dbReference type="GO" id="GO:0005737">
    <property type="term" value="C:cytoplasm"/>
    <property type="evidence" value="ECO:0007669"/>
    <property type="project" value="TreeGrafter"/>
</dbReference>
<comment type="similarity">
    <text evidence="1">Belongs to the PhzF family.</text>
</comment>
<dbReference type="InterPro" id="IPR003719">
    <property type="entry name" value="Phenazine_PhzF-like"/>
</dbReference>
<dbReference type="GO" id="GO:0016853">
    <property type="term" value="F:isomerase activity"/>
    <property type="evidence" value="ECO:0007669"/>
    <property type="project" value="UniProtKB-KW"/>
</dbReference>
<protein>
    <submittedName>
        <fullName evidence="3">Oxidoreductase</fullName>
    </submittedName>
</protein>
<name>A0A6G9YDS2_9NOCA</name>
<dbReference type="PANTHER" id="PTHR13774:SF17">
    <property type="entry name" value="PHENAZINE BIOSYNTHESIS-LIKE DOMAIN-CONTAINING PROTEIN"/>
    <property type="match status" value="1"/>
</dbReference>
<dbReference type="SUPFAM" id="SSF54506">
    <property type="entry name" value="Diaminopimelate epimerase-like"/>
    <property type="match status" value="1"/>
</dbReference>
<dbReference type="KEGG" id="nah:F5544_17515"/>